<dbReference type="InterPro" id="IPR005119">
    <property type="entry name" value="LysR_subst-bd"/>
</dbReference>
<comment type="similarity">
    <text evidence="1">Belongs to the LysR transcriptional regulatory family.</text>
</comment>
<evidence type="ECO:0000256" key="3">
    <source>
        <dbReference type="ARBA" id="ARBA00023125"/>
    </source>
</evidence>
<dbReference type="FunFam" id="1.10.10.10:FF:000001">
    <property type="entry name" value="LysR family transcriptional regulator"/>
    <property type="match status" value="1"/>
</dbReference>
<dbReference type="GO" id="GO:0003677">
    <property type="term" value="F:DNA binding"/>
    <property type="evidence" value="ECO:0007669"/>
    <property type="project" value="UniProtKB-KW"/>
</dbReference>
<keyword evidence="3" id="KW-0238">DNA-binding</keyword>
<dbReference type="Gene3D" id="1.10.10.10">
    <property type="entry name" value="Winged helix-like DNA-binding domain superfamily/Winged helix DNA-binding domain"/>
    <property type="match status" value="1"/>
</dbReference>
<dbReference type="Pfam" id="PF03466">
    <property type="entry name" value="LysR_substrate"/>
    <property type="match status" value="1"/>
</dbReference>
<dbReference type="GO" id="GO:0005829">
    <property type="term" value="C:cytosol"/>
    <property type="evidence" value="ECO:0007669"/>
    <property type="project" value="TreeGrafter"/>
</dbReference>
<feature type="domain" description="HTH lysR-type" evidence="5">
    <location>
        <begin position="1"/>
        <end position="58"/>
    </location>
</feature>
<keyword evidence="7" id="KW-1185">Reference proteome</keyword>
<keyword evidence="2" id="KW-0805">Transcription regulation</keyword>
<dbReference type="InterPro" id="IPR000847">
    <property type="entry name" value="LysR_HTH_N"/>
</dbReference>
<evidence type="ECO:0000256" key="1">
    <source>
        <dbReference type="ARBA" id="ARBA00009437"/>
    </source>
</evidence>
<dbReference type="InterPro" id="IPR050950">
    <property type="entry name" value="HTH-type_LysR_regulators"/>
</dbReference>
<organism evidence="6 7">
    <name type="scientific">Pedobacter ginsenosidimutans</name>
    <dbReference type="NCBI Taxonomy" id="687842"/>
    <lineage>
        <taxon>Bacteria</taxon>
        <taxon>Pseudomonadati</taxon>
        <taxon>Bacteroidota</taxon>
        <taxon>Sphingobacteriia</taxon>
        <taxon>Sphingobacteriales</taxon>
        <taxon>Sphingobacteriaceae</taxon>
        <taxon>Pedobacter</taxon>
    </lineage>
</organism>
<sequence>MTIVQLKYIVAVDTYRHFALAAEKCYVSQPTMSMQIQKAEEEIGAKIFDRSKQPVIPTELGTELIEQARKILSEVELLDHMVQIRLSVISGQLRIGIIPTLAPYLLPLFIKPFTTKYPRVKLIISEHTTEMMTSSLISGKIDIGILATPLQQAGIKEYPLFYEKLLAYVSKNNGSDKKNYILAKDIDPKKLWLLEEGHCFRSQIMNLCALKHSIDGEGQFIYESGSIETLRRMIDINDGITIIPELATINMNEEQMSQVRYFAEPSPVREISIVVHRDYIKKKLIAIVSEEIMLCLPENVRANINSNTIPVTQST</sequence>
<dbReference type="RefSeq" id="WP_057930493.1">
    <property type="nucleotide sequence ID" value="NZ_LMZQ01000001.1"/>
</dbReference>
<dbReference type="EMBL" id="LMZQ01000001">
    <property type="protein sequence ID" value="KRT17863.1"/>
    <property type="molecule type" value="Genomic_DNA"/>
</dbReference>
<dbReference type="PANTHER" id="PTHR30419">
    <property type="entry name" value="HTH-TYPE TRANSCRIPTIONAL REGULATOR YBHD"/>
    <property type="match status" value="1"/>
</dbReference>
<dbReference type="SUPFAM" id="SSF53850">
    <property type="entry name" value="Periplasmic binding protein-like II"/>
    <property type="match status" value="1"/>
</dbReference>
<evidence type="ECO:0000256" key="4">
    <source>
        <dbReference type="ARBA" id="ARBA00023163"/>
    </source>
</evidence>
<dbReference type="GO" id="GO:0003700">
    <property type="term" value="F:DNA-binding transcription factor activity"/>
    <property type="evidence" value="ECO:0007669"/>
    <property type="project" value="InterPro"/>
</dbReference>
<dbReference type="SUPFAM" id="SSF46785">
    <property type="entry name" value="Winged helix' DNA-binding domain"/>
    <property type="match status" value="1"/>
</dbReference>
<protein>
    <submittedName>
        <fullName evidence="6">Transcriptional regulator</fullName>
    </submittedName>
</protein>
<dbReference type="InterPro" id="IPR036388">
    <property type="entry name" value="WH-like_DNA-bd_sf"/>
</dbReference>
<dbReference type="AlphaFoldDB" id="A0A0T5VVG7"/>
<evidence type="ECO:0000259" key="5">
    <source>
        <dbReference type="PROSITE" id="PS50931"/>
    </source>
</evidence>
<dbReference type="Gene3D" id="3.40.190.10">
    <property type="entry name" value="Periplasmic binding protein-like II"/>
    <property type="match status" value="2"/>
</dbReference>
<dbReference type="InterPro" id="IPR036390">
    <property type="entry name" value="WH_DNA-bd_sf"/>
</dbReference>
<dbReference type="PANTHER" id="PTHR30419:SF29">
    <property type="entry name" value="LYSR-FAMILY TRANSCRIPTIONAL REGULATOR"/>
    <property type="match status" value="1"/>
</dbReference>
<dbReference type="Proteomes" id="UP000051950">
    <property type="component" value="Unassembled WGS sequence"/>
</dbReference>
<evidence type="ECO:0000313" key="7">
    <source>
        <dbReference type="Proteomes" id="UP000051950"/>
    </source>
</evidence>
<accession>A0A0T5VVG7</accession>
<name>A0A0T5VVG7_9SPHI</name>
<dbReference type="PROSITE" id="PS50931">
    <property type="entry name" value="HTH_LYSR"/>
    <property type="match status" value="1"/>
</dbReference>
<keyword evidence="4" id="KW-0804">Transcription</keyword>
<dbReference type="Pfam" id="PF00126">
    <property type="entry name" value="HTH_1"/>
    <property type="match status" value="1"/>
</dbReference>
<comment type="caution">
    <text evidence="6">The sequence shown here is derived from an EMBL/GenBank/DDBJ whole genome shotgun (WGS) entry which is preliminary data.</text>
</comment>
<dbReference type="OrthoDB" id="9803735at2"/>
<dbReference type="PRINTS" id="PR00039">
    <property type="entry name" value="HTHLYSR"/>
</dbReference>
<proteinExistence type="inferred from homology"/>
<reference evidence="6 7" key="1">
    <citation type="submission" date="2015-11" db="EMBL/GenBank/DDBJ databases">
        <title>Sequence of Pedobacter ginsenosidimutans.</title>
        <authorList>
            <person name="Carson E."/>
            <person name="Keyser V."/>
            <person name="Newman J."/>
            <person name="Miller J."/>
        </authorList>
    </citation>
    <scope>NUCLEOTIDE SEQUENCE [LARGE SCALE GENOMIC DNA]</scope>
    <source>
        <strain evidence="6 7">KACC 14530</strain>
    </source>
</reference>
<gene>
    <name evidence="6" type="ORF">ASU31_00795</name>
</gene>
<evidence type="ECO:0000256" key="2">
    <source>
        <dbReference type="ARBA" id="ARBA00023015"/>
    </source>
</evidence>
<dbReference type="CDD" id="cd08411">
    <property type="entry name" value="PBP2_OxyR"/>
    <property type="match status" value="1"/>
</dbReference>
<evidence type="ECO:0000313" key="6">
    <source>
        <dbReference type="EMBL" id="KRT17863.1"/>
    </source>
</evidence>